<dbReference type="EMBL" id="CADEBC010000540">
    <property type="protein sequence ID" value="CAB3250020.1"/>
    <property type="molecule type" value="Genomic_DNA"/>
</dbReference>
<gene>
    <name evidence="1" type="ORF">APLA_LOCUS12475</name>
</gene>
<keyword evidence="2" id="KW-1185">Reference proteome</keyword>
<evidence type="ECO:0000313" key="2">
    <source>
        <dbReference type="Proteomes" id="UP000494106"/>
    </source>
</evidence>
<reference evidence="1 2" key="1">
    <citation type="submission" date="2020-04" db="EMBL/GenBank/DDBJ databases">
        <authorList>
            <person name="Wallbank WR R."/>
            <person name="Pardo Diaz C."/>
            <person name="Kozak K."/>
            <person name="Martin S."/>
            <person name="Jiggins C."/>
            <person name="Moest M."/>
            <person name="Warren A I."/>
            <person name="Byers J.R.P. K."/>
            <person name="Montejo-Kovacevich G."/>
            <person name="Yen C E."/>
        </authorList>
    </citation>
    <scope>NUCLEOTIDE SEQUENCE [LARGE SCALE GENOMIC DNA]</scope>
</reference>
<accession>A0A8S1APD5</accession>
<protein>
    <submittedName>
        <fullName evidence="1">Uncharacterized protein</fullName>
    </submittedName>
</protein>
<proteinExistence type="predicted"/>
<sequence>MALTVLRYIVRYTRASISPARRRPVATGLLSVQRFLLRALNVRYVIKILLVIFEVQGFNIKQLNPDTQKCQMIQMMVRRGKKGRLGCGR</sequence>
<comment type="caution">
    <text evidence="1">The sequence shown here is derived from an EMBL/GenBank/DDBJ whole genome shotgun (WGS) entry which is preliminary data.</text>
</comment>
<evidence type="ECO:0000313" key="1">
    <source>
        <dbReference type="EMBL" id="CAB3250020.1"/>
    </source>
</evidence>
<name>A0A8S1APD5_ARCPL</name>
<organism evidence="1 2">
    <name type="scientific">Arctia plantaginis</name>
    <name type="common">Wood tiger moth</name>
    <name type="synonym">Phalaena plantaginis</name>
    <dbReference type="NCBI Taxonomy" id="874455"/>
    <lineage>
        <taxon>Eukaryota</taxon>
        <taxon>Metazoa</taxon>
        <taxon>Ecdysozoa</taxon>
        <taxon>Arthropoda</taxon>
        <taxon>Hexapoda</taxon>
        <taxon>Insecta</taxon>
        <taxon>Pterygota</taxon>
        <taxon>Neoptera</taxon>
        <taxon>Endopterygota</taxon>
        <taxon>Lepidoptera</taxon>
        <taxon>Glossata</taxon>
        <taxon>Ditrysia</taxon>
        <taxon>Noctuoidea</taxon>
        <taxon>Erebidae</taxon>
        <taxon>Arctiinae</taxon>
        <taxon>Arctia</taxon>
    </lineage>
</organism>
<dbReference type="AlphaFoldDB" id="A0A8S1APD5"/>
<dbReference type="Proteomes" id="UP000494106">
    <property type="component" value="Unassembled WGS sequence"/>
</dbReference>